<organism evidence="1">
    <name type="scientific">marine sediment metagenome</name>
    <dbReference type="NCBI Taxonomy" id="412755"/>
    <lineage>
        <taxon>unclassified sequences</taxon>
        <taxon>metagenomes</taxon>
        <taxon>ecological metagenomes</taxon>
    </lineage>
</organism>
<dbReference type="AlphaFoldDB" id="X1A4R0"/>
<reference evidence="1" key="1">
    <citation type="journal article" date="2014" name="Front. Microbiol.">
        <title>High frequency of phylogenetically diverse reductive dehalogenase-homologous genes in deep subseafloor sedimentary metagenomes.</title>
        <authorList>
            <person name="Kawai M."/>
            <person name="Futagami T."/>
            <person name="Toyoda A."/>
            <person name="Takaki Y."/>
            <person name="Nishi S."/>
            <person name="Hori S."/>
            <person name="Arai W."/>
            <person name="Tsubouchi T."/>
            <person name="Morono Y."/>
            <person name="Uchiyama I."/>
            <person name="Ito T."/>
            <person name="Fujiyama A."/>
            <person name="Inagaki F."/>
            <person name="Takami H."/>
        </authorList>
    </citation>
    <scope>NUCLEOTIDE SEQUENCE</scope>
    <source>
        <strain evidence="1">Expedition CK06-06</strain>
    </source>
</reference>
<evidence type="ECO:0000313" key="1">
    <source>
        <dbReference type="EMBL" id="GAG76754.1"/>
    </source>
</evidence>
<comment type="caution">
    <text evidence="1">The sequence shown here is derived from an EMBL/GenBank/DDBJ whole genome shotgun (WGS) entry which is preliminary data.</text>
</comment>
<dbReference type="EMBL" id="BART01012081">
    <property type="protein sequence ID" value="GAG76754.1"/>
    <property type="molecule type" value="Genomic_DNA"/>
</dbReference>
<name>X1A4R0_9ZZZZ</name>
<proteinExistence type="predicted"/>
<gene>
    <name evidence="1" type="ORF">S01H4_25401</name>
</gene>
<protein>
    <submittedName>
        <fullName evidence="1">Uncharacterized protein</fullName>
    </submittedName>
</protein>
<sequence length="203" mass="23330">VGLSHKSHRADMTSSVEESFDFSLAAEDASNYWDYTNAKEQIWADVWEAADANNTVDNVPPLQKFVPHITYTLKMNLSEWDFDIIRKTFGTVNDSDFIKQMKAKYPLTKPDKLYDATGDDTEQWLFAGCTTHSVGDNNVELTMTFVHNYGYVRDETAGIEEKDRYINNWNTPYGVTIDTYRTTDFTELPYPEETDDEADDGLR</sequence>
<feature type="non-terminal residue" evidence="1">
    <location>
        <position position="1"/>
    </location>
</feature>
<accession>X1A4R0</accession>